<dbReference type="InterPro" id="IPR003439">
    <property type="entry name" value="ABC_transporter-like_ATP-bd"/>
</dbReference>
<dbReference type="InterPro" id="IPR003593">
    <property type="entry name" value="AAA+_ATPase"/>
</dbReference>
<comment type="subcellular location">
    <subcellularLocation>
        <location evidence="1">Cell inner membrane</location>
        <topology evidence="1">Peripheral membrane protein</topology>
    </subcellularLocation>
</comment>
<dbReference type="EMBL" id="BMHH01000008">
    <property type="protein sequence ID" value="GGA93958.1"/>
    <property type="molecule type" value="Genomic_DNA"/>
</dbReference>
<dbReference type="InterPro" id="IPR027417">
    <property type="entry name" value="P-loop_NTPase"/>
</dbReference>
<dbReference type="InterPro" id="IPR008995">
    <property type="entry name" value="Mo/tungstate-bd_C_term_dom"/>
</dbReference>
<comment type="caution">
    <text evidence="8">The sequence shown here is derived from an EMBL/GenBank/DDBJ whole genome shotgun (WGS) entry which is preliminary data.</text>
</comment>
<reference evidence="8" key="1">
    <citation type="journal article" date="2014" name="Int. J. Syst. Evol. Microbiol.">
        <title>Complete genome sequence of Corynebacterium casei LMG S-19264T (=DSM 44701T), isolated from a smear-ripened cheese.</title>
        <authorList>
            <consortium name="US DOE Joint Genome Institute (JGI-PGF)"/>
            <person name="Walter F."/>
            <person name="Albersmeier A."/>
            <person name="Kalinowski J."/>
            <person name="Ruckert C."/>
        </authorList>
    </citation>
    <scope>NUCLEOTIDE SEQUENCE</scope>
    <source>
        <strain evidence="8">CGMCC 1.15082</strain>
    </source>
</reference>
<dbReference type="InterPro" id="IPR012340">
    <property type="entry name" value="NA-bd_OB-fold"/>
</dbReference>
<evidence type="ECO:0000256" key="3">
    <source>
        <dbReference type="ARBA" id="ARBA00022448"/>
    </source>
</evidence>
<dbReference type="GO" id="GO:0016887">
    <property type="term" value="F:ATP hydrolysis activity"/>
    <property type="evidence" value="ECO:0007669"/>
    <property type="project" value="InterPro"/>
</dbReference>
<dbReference type="Proteomes" id="UP000646478">
    <property type="component" value="Unassembled WGS sequence"/>
</dbReference>
<evidence type="ECO:0000256" key="6">
    <source>
        <dbReference type="ARBA" id="ARBA00055162"/>
    </source>
</evidence>
<dbReference type="SUPFAM" id="SSF50331">
    <property type="entry name" value="MOP-like"/>
    <property type="match status" value="1"/>
</dbReference>
<dbReference type="Gene3D" id="3.40.50.300">
    <property type="entry name" value="P-loop containing nucleotide triphosphate hydrolases"/>
    <property type="match status" value="1"/>
</dbReference>
<dbReference type="InterPro" id="IPR015855">
    <property type="entry name" value="ABC_transpr_MalK-like"/>
</dbReference>
<name>A0A916WEW0_9HYPH</name>
<dbReference type="GO" id="GO:0055052">
    <property type="term" value="C:ATP-binding cassette (ABC) transporter complex, substrate-binding subunit-containing"/>
    <property type="evidence" value="ECO:0007669"/>
    <property type="project" value="TreeGrafter"/>
</dbReference>
<dbReference type="Pfam" id="PF17912">
    <property type="entry name" value="OB_MalK"/>
    <property type="match status" value="1"/>
</dbReference>
<accession>A0A916WEW0</accession>
<dbReference type="GO" id="GO:0005524">
    <property type="term" value="F:ATP binding"/>
    <property type="evidence" value="ECO:0007669"/>
    <property type="project" value="UniProtKB-KW"/>
</dbReference>
<dbReference type="GO" id="GO:0140359">
    <property type="term" value="F:ABC-type transporter activity"/>
    <property type="evidence" value="ECO:0007669"/>
    <property type="project" value="InterPro"/>
</dbReference>
<evidence type="ECO:0000256" key="1">
    <source>
        <dbReference type="ARBA" id="ARBA00004417"/>
    </source>
</evidence>
<dbReference type="FunFam" id="3.40.50.300:FF:000042">
    <property type="entry name" value="Maltose/maltodextrin ABC transporter, ATP-binding protein"/>
    <property type="match status" value="1"/>
</dbReference>
<proteinExistence type="inferred from homology"/>
<keyword evidence="4" id="KW-0547">Nucleotide-binding</keyword>
<dbReference type="Pfam" id="PF00005">
    <property type="entry name" value="ABC_tran"/>
    <property type="match status" value="1"/>
</dbReference>
<dbReference type="CDD" id="cd03301">
    <property type="entry name" value="ABC_MalK_N"/>
    <property type="match status" value="1"/>
</dbReference>
<dbReference type="SUPFAM" id="SSF52540">
    <property type="entry name" value="P-loop containing nucleoside triphosphate hydrolases"/>
    <property type="match status" value="1"/>
</dbReference>
<gene>
    <name evidence="8" type="ORF">GCM10011491_22700</name>
</gene>
<comment type="function">
    <text evidence="6">Probably part of an ABC transporter complex. Probably Responsible for energy coupling to the transport system.</text>
</comment>
<evidence type="ECO:0000256" key="4">
    <source>
        <dbReference type="ARBA" id="ARBA00022741"/>
    </source>
</evidence>
<reference evidence="8" key="2">
    <citation type="submission" date="2020-09" db="EMBL/GenBank/DDBJ databases">
        <authorList>
            <person name="Sun Q."/>
            <person name="Zhou Y."/>
        </authorList>
    </citation>
    <scope>NUCLEOTIDE SEQUENCE</scope>
    <source>
        <strain evidence="8">CGMCC 1.15082</strain>
    </source>
</reference>
<comment type="similarity">
    <text evidence="2">Belongs to the ABC transporter superfamily.</text>
</comment>
<dbReference type="Gene3D" id="2.40.50.100">
    <property type="match status" value="1"/>
</dbReference>
<dbReference type="Gene3D" id="2.40.50.140">
    <property type="entry name" value="Nucleic acid-binding proteins"/>
    <property type="match status" value="1"/>
</dbReference>
<dbReference type="PANTHER" id="PTHR43875">
    <property type="entry name" value="MALTODEXTRIN IMPORT ATP-BINDING PROTEIN MSMX"/>
    <property type="match status" value="1"/>
</dbReference>
<evidence type="ECO:0000256" key="5">
    <source>
        <dbReference type="ARBA" id="ARBA00022840"/>
    </source>
</evidence>
<feature type="domain" description="ABC transporter" evidence="7">
    <location>
        <begin position="11"/>
        <end position="241"/>
    </location>
</feature>
<dbReference type="InterPro" id="IPR040582">
    <property type="entry name" value="OB_MalK-like"/>
</dbReference>
<dbReference type="InterPro" id="IPR047641">
    <property type="entry name" value="ABC_transpr_MalK/UgpC-like"/>
</dbReference>
<dbReference type="SMART" id="SM00382">
    <property type="entry name" value="AAA"/>
    <property type="match status" value="1"/>
</dbReference>
<dbReference type="PROSITE" id="PS50893">
    <property type="entry name" value="ABC_TRANSPORTER_2"/>
    <property type="match status" value="1"/>
</dbReference>
<keyword evidence="5 8" id="KW-0067">ATP-binding</keyword>
<protein>
    <submittedName>
        <fullName evidence="8">ABC transporter ATP-binding protein</fullName>
    </submittedName>
</protein>
<evidence type="ECO:0000259" key="7">
    <source>
        <dbReference type="PROSITE" id="PS50893"/>
    </source>
</evidence>
<organism evidence="8 9">
    <name type="scientific">Brucella endophytica</name>
    <dbReference type="NCBI Taxonomy" id="1963359"/>
    <lineage>
        <taxon>Bacteria</taxon>
        <taxon>Pseudomonadati</taxon>
        <taxon>Pseudomonadota</taxon>
        <taxon>Alphaproteobacteria</taxon>
        <taxon>Hyphomicrobiales</taxon>
        <taxon>Brucellaceae</taxon>
        <taxon>Brucella/Ochrobactrum group</taxon>
        <taxon>Brucella</taxon>
    </lineage>
</organism>
<sequence>MTDTKTMKRSLLLKGIRKSYGDVSVLRGVDIEIDEGDFIVLLGPSGCGKSTLLHAIAGLHPIDGGLIEIEGRDVTAVPTRERDIAMVFQSYALYPNMTVRQNIAFPLRMRRASAPEKETKVARVAKLLQIEQLLDRKPRELSGGQRQRVAIGRALVRDPKVFLFDEPLSNLDATLRVEMRGEIKQLHERIGKTMIYVTHDQIEAMTLATKIVVMNKGEVQQIGTPYEIYHRPANLFVAKFVGSPAMHFLPGELGGVDGRATFNGGEGWSLPLSLPEGIDANRDVLLGIRPEHIRLARDGQQAIEARVEMVESTGPEDNVTLSVHGRTLIARVETGSVSQGAIVPITLVADKVLLFDAASGRLIG</sequence>
<keyword evidence="9" id="KW-1185">Reference proteome</keyword>
<dbReference type="PROSITE" id="PS00211">
    <property type="entry name" value="ABC_TRANSPORTER_1"/>
    <property type="match status" value="1"/>
</dbReference>
<evidence type="ECO:0000256" key="2">
    <source>
        <dbReference type="ARBA" id="ARBA00005417"/>
    </source>
</evidence>
<keyword evidence="3" id="KW-0813">Transport</keyword>
<dbReference type="AlphaFoldDB" id="A0A916WEW0"/>
<dbReference type="GO" id="GO:0008643">
    <property type="term" value="P:carbohydrate transport"/>
    <property type="evidence" value="ECO:0007669"/>
    <property type="project" value="InterPro"/>
</dbReference>
<dbReference type="InterPro" id="IPR017871">
    <property type="entry name" value="ABC_transporter-like_CS"/>
</dbReference>
<evidence type="ECO:0000313" key="9">
    <source>
        <dbReference type="Proteomes" id="UP000646478"/>
    </source>
</evidence>
<dbReference type="NCBIfam" id="NF008653">
    <property type="entry name" value="PRK11650.1"/>
    <property type="match status" value="1"/>
</dbReference>
<dbReference type="PANTHER" id="PTHR43875:SF14">
    <property type="entry name" value="ABC TRANSPORTER ATP-BINDING PROTEIN"/>
    <property type="match status" value="1"/>
</dbReference>
<evidence type="ECO:0000313" key="8">
    <source>
        <dbReference type="EMBL" id="GGA93958.1"/>
    </source>
</evidence>